<dbReference type="InterPro" id="IPR014001">
    <property type="entry name" value="Helicase_ATP-bd"/>
</dbReference>
<dbReference type="InterPro" id="IPR045562">
    <property type="entry name" value="RecG_dom3_C"/>
</dbReference>
<dbReference type="EMBL" id="LNYA01000024">
    <property type="protein sequence ID" value="KTC97839.1"/>
    <property type="molecule type" value="Genomic_DNA"/>
</dbReference>
<dbReference type="CDD" id="cd17992">
    <property type="entry name" value="DEXHc_RecG"/>
    <property type="match status" value="1"/>
</dbReference>
<dbReference type="SUPFAM" id="SSF50249">
    <property type="entry name" value="Nucleic acid-binding proteins"/>
    <property type="match status" value="1"/>
</dbReference>
<evidence type="ECO:0000256" key="3">
    <source>
        <dbReference type="ARBA" id="ARBA00022741"/>
    </source>
</evidence>
<dbReference type="InterPro" id="IPR027417">
    <property type="entry name" value="P-loop_NTPase"/>
</dbReference>
<dbReference type="PROSITE" id="PS51192">
    <property type="entry name" value="HELICASE_ATP_BIND_1"/>
    <property type="match status" value="1"/>
</dbReference>
<name>A0A0W0TQC4_LEGER</name>
<keyword evidence="3 15" id="KW-0547">Nucleotide-binding</keyword>
<keyword evidence="6 15" id="KW-0347">Helicase</keyword>
<evidence type="ECO:0000256" key="11">
    <source>
        <dbReference type="ARBA" id="ARBA00023235"/>
    </source>
</evidence>
<dbReference type="GO" id="GO:0006281">
    <property type="term" value="P:DNA repair"/>
    <property type="evidence" value="ECO:0007669"/>
    <property type="project" value="UniProtKB-UniRule"/>
</dbReference>
<dbReference type="NCBIfam" id="NF008165">
    <property type="entry name" value="PRK10917.1-3"/>
    <property type="match status" value="1"/>
</dbReference>
<keyword evidence="10 15" id="KW-0234">DNA repair</keyword>
<comment type="catalytic activity">
    <reaction evidence="12 15">
        <text>Couples ATP hydrolysis with the unwinding of duplex DNA by translocating in the 3'-5' direction.</text>
        <dbReference type="EC" id="5.6.2.4"/>
    </reaction>
</comment>
<evidence type="ECO:0000256" key="1">
    <source>
        <dbReference type="ARBA" id="ARBA00007504"/>
    </source>
</evidence>
<evidence type="ECO:0000256" key="9">
    <source>
        <dbReference type="ARBA" id="ARBA00023172"/>
    </source>
</evidence>
<dbReference type="Pfam" id="PF00270">
    <property type="entry name" value="DEAD"/>
    <property type="match status" value="1"/>
</dbReference>
<comment type="caution">
    <text evidence="18">The sequence shown here is derived from an EMBL/GenBank/DDBJ whole genome shotgun (WGS) entry which is preliminary data.</text>
</comment>
<comment type="function">
    <text evidence="15">Plays a critical role in recombination and DNA repair. Helps process Holliday junction intermediates to mature products by catalyzing branch migration. Has replication fork regression activity, unwinds stalled or blocked replication forks to make a HJ that can be resolved. Has a DNA unwinding activity characteristic of a DNA helicase with 3'-5' polarity.</text>
</comment>
<proteinExistence type="inferred from homology"/>
<gene>
    <name evidence="18" type="primary">recG</name>
    <name evidence="18" type="ORF">Lery_1678</name>
</gene>
<dbReference type="GO" id="GO:0006310">
    <property type="term" value="P:DNA recombination"/>
    <property type="evidence" value="ECO:0007669"/>
    <property type="project" value="UniProtKB-UniRule"/>
</dbReference>
<evidence type="ECO:0000256" key="4">
    <source>
        <dbReference type="ARBA" id="ARBA00022763"/>
    </source>
</evidence>
<evidence type="ECO:0000313" key="18">
    <source>
        <dbReference type="EMBL" id="KTC97839.1"/>
    </source>
</evidence>
<evidence type="ECO:0000256" key="14">
    <source>
        <dbReference type="ARBA" id="ARBA00048988"/>
    </source>
</evidence>
<evidence type="ECO:0000256" key="5">
    <source>
        <dbReference type="ARBA" id="ARBA00022801"/>
    </source>
</evidence>
<keyword evidence="4 15" id="KW-0227">DNA damage</keyword>
<evidence type="ECO:0000256" key="15">
    <source>
        <dbReference type="RuleBase" id="RU363016"/>
    </source>
</evidence>
<feature type="domain" description="Helicase ATP-binding" evidence="16">
    <location>
        <begin position="286"/>
        <end position="451"/>
    </location>
</feature>
<dbReference type="InterPro" id="IPR012340">
    <property type="entry name" value="NA-bd_OB-fold"/>
</dbReference>
<dbReference type="InterPro" id="IPR033454">
    <property type="entry name" value="RecG_wedge"/>
</dbReference>
<reference evidence="18 19" key="1">
    <citation type="submission" date="2015-11" db="EMBL/GenBank/DDBJ databases">
        <title>Genomic analysis of 38 Legionella species identifies large and diverse effector repertoires.</title>
        <authorList>
            <person name="Burstein D."/>
            <person name="Amaro F."/>
            <person name="Zusman T."/>
            <person name="Lifshitz Z."/>
            <person name="Cohen O."/>
            <person name="Gilbert J.A."/>
            <person name="Pupko T."/>
            <person name="Shuman H.A."/>
            <person name="Segal G."/>
        </authorList>
    </citation>
    <scope>NUCLEOTIDE SEQUENCE [LARGE SCALE GENOMIC DNA]</scope>
    <source>
        <strain evidence="18 19">SE-32A-C8</strain>
    </source>
</reference>
<dbReference type="GO" id="GO:0005524">
    <property type="term" value="F:ATP binding"/>
    <property type="evidence" value="ECO:0007669"/>
    <property type="project" value="UniProtKB-KW"/>
</dbReference>
<comment type="similarity">
    <text evidence="1 15">Belongs to the helicase family. RecG subfamily.</text>
</comment>
<evidence type="ECO:0000259" key="16">
    <source>
        <dbReference type="PROSITE" id="PS51192"/>
    </source>
</evidence>
<keyword evidence="5 15" id="KW-0378">Hydrolase</keyword>
<dbReference type="Gene3D" id="2.40.50.140">
    <property type="entry name" value="Nucleic acid-binding proteins"/>
    <property type="match status" value="1"/>
</dbReference>
<comment type="catalytic activity">
    <reaction evidence="14 15">
        <text>ATP + H2O = ADP + phosphate + H(+)</text>
        <dbReference type="Rhea" id="RHEA:13065"/>
        <dbReference type="ChEBI" id="CHEBI:15377"/>
        <dbReference type="ChEBI" id="CHEBI:15378"/>
        <dbReference type="ChEBI" id="CHEBI:30616"/>
        <dbReference type="ChEBI" id="CHEBI:43474"/>
        <dbReference type="ChEBI" id="CHEBI:456216"/>
        <dbReference type="EC" id="5.6.2.4"/>
    </reaction>
</comment>
<evidence type="ECO:0000256" key="6">
    <source>
        <dbReference type="ARBA" id="ARBA00022806"/>
    </source>
</evidence>
<dbReference type="CDD" id="cd04488">
    <property type="entry name" value="RecG_wedge_OBF"/>
    <property type="match status" value="1"/>
</dbReference>
<keyword evidence="9 15" id="KW-0233">DNA recombination</keyword>
<keyword evidence="8" id="KW-0238">DNA-binding</keyword>
<dbReference type="InterPro" id="IPR011545">
    <property type="entry name" value="DEAD/DEAH_box_helicase_dom"/>
</dbReference>
<dbReference type="PANTHER" id="PTHR47964">
    <property type="entry name" value="ATP-DEPENDENT DNA HELICASE HOMOLOG RECG, CHLOROPLASTIC"/>
    <property type="match status" value="1"/>
</dbReference>
<dbReference type="Pfam" id="PF00271">
    <property type="entry name" value="Helicase_C"/>
    <property type="match status" value="1"/>
</dbReference>
<dbReference type="NCBIfam" id="NF008168">
    <property type="entry name" value="PRK10917.2-2"/>
    <property type="match status" value="1"/>
</dbReference>
<dbReference type="AlphaFoldDB" id="A0A0W0TQC4"/>
<evidence type="ECO:0000256" key="2">
    <source>
        <dbReference type="ARBA" id="ARBA00017846"/>
    </source>
</evidence>
<evidence type="ECO:0000256" key="13">
    <source>
        <dbReference type="ARBA" id="ARBA00034808"/>
    </source>
</evidence>
<dbReference type="FunFam" id="3.40.50.300:FF:000391">
    <property type="entry name" value="ATP-dependent DNA helicase RecG"/>
    <property type="match status" value="1"/>
</dbReference>
<evidence type="ECO:0000259" key="17">
    <source>
        <dbReference type="PROSITE" id="PS51194"/>
    </source>
</evidence>
<dbReference type="Pfam" id="PF19833">
    <property type="entry name" value="RecG_dom3_C"/>
    <property type="match status" value="1"/>
</dbReference>
<evidence type="ECO:0000256" key="7">
    <source>
        <dbReference type="ARBA" id="ARBA00022840"/>
    </source>
</evidence>
<dbReference type="InterPro" id="IPR047112">
    <property type="entry name" value="RecG/Mfd"/>
</dbReference>
<dbReference type="Proteomes" id="UP000054773">
    <property type="component" value="Unassembled WGS sequence"/>
</dbReference>
<evidence type="ECO:0000256" key="10">
    <source>
        <dbReference type="ARBA" id="ARBA00023204"/>
    </source>
</evidence>
<dbReference type="NCBIfam" id="NF008163">
    <property type="entry name" value="PRK10917.1-1"/>
    <property type="match status" value="1"/>
</dbReference>
<dbReference type="SMART" id="SM00487">
    <property type="entry name" value="DEXDc"/>
    <property type="match status" value="1"/>
</dbReference>
<keyword evidence="11" id="KW-0413">Isomerase</keyword>
<accession>A0A0W0TQC4</accession>
<evidence type="ECO:0000256" key="12">
    <source>
        <dbReference type="ARBA" id="ARBA00034617"/>
    </source>
</evidence>
<dbReference type="InterPro" id="IPR004609">
    <property type="entry name" value="ATP-dep_DNA_helicase_RecG"/>
</dbReference>
<feature type="domain" description="Helicase C-terminal" evidence="17">
    <location>
        <begin position="474"/>
        <end position="630"/>
    </location>
</feature>
<dbReference type="PATRIC" id="fig|448.7.peg.1749"/>
<dbReference type="GO" id="GO:0003677">
    <property type="term" value="F:DNA binding"/>
    <property type="evidence" value="ECO:0007669"/>
    <property type="project" value="UniProtKB-KW"/>
</dbReference>
<dbReference type="GO" id="GO:0043138">
    <property type="term" value="F:3'-5' DNA helicase activity"/>
    <property type="evidence" value="ECO:0007669"/>
    <property type="project" value="UniProtKB-EC"/>
</dbReference>
<dbReference type="NCBIfam" id="TIGR00643">
    <property type="entry name" value="recG"/>
    <property type="match status" value="1"/>
</dbReference>
<dbReference type="InterPro" id="IPR001650">
    <property type="entry name" value="Helicase_C-like"/>
</dbReference>
<dbReference type="GO" id="GO:0016887">
    <property type="term" value="F:ATP hydrolysis activity"/>
    <property type="evidence" value="ECO:0007669"/>
    <property type="project" value="RHEA"/>
</dbReference>
<organism evidence="18 19">
    <name type="scientific">Legionella erythra</name>
    <dbReference type="NCBI Taxonomy" id="448"/>
    <lineage>
        <taxon>Bacteria</taxon>
        <taxon>Pseudomonadati</taxon>
        <taxon>Pseudomonadota</taxon>
        <taxon>Gammaproteobacteria</taxon>
        <taxon>Legionellales</taxon>
        <taxon>Legionellaceae</taxon>
        <taxon>Legionella</taxon>
    </lineage>
</organism>
<dbReference type="PROSITE" id="PS51194">
    <property type="entry name" value="HELICASE_CTER"/>
    <property type="match status" value="1"/>
</dbReference>
<evidence type="ECO:0000256" key="8">
    <source>
        <dbReference type="ARBA" id="ARBA00023125"/>
    </source>
</evidence>
<dbReference type="NCBIfam" id="NF008166">
    <property type="entry name" value="PRK10917.1-4"/>
    <property type="match status" value="1"/>
</dbReference>
<keyword evidence="7 15" id="KW-0067">ATP-binding</keyword>
<sequence>MTNQSLLSQSCQTLAGIGPALAAKLARCGIHTVADLLFHLPFRYQDRTRITPIQDVRVNDYCVIAGRVCKTEIKYGKKMMLYCYIEDKTGVLRLRFFHFNKPQLKAMNDSAWLRAFGEIRVFGNQYEMIHPEYQLLKSEHDCTVEEHLTPIYPATQGLSQSRLRQLAETALASCGDELNALEWMSDDDLARYQLVPYDKAMPLLHRPPPDISLETLENGSHPALKRLIFDELLAQRVSMQFARLHRGRLIAPSISGESSRVALFLKALPFALTDAQKRVMAEIHSDLNQPRPMLRLIQGDVGSGKTVVAALAALQAIDAGYQVAFMAPTELLSEQHAKNLRAWFTPLGISCVQLTGSMKSSQRREALAQLAQNECGIAIGTHALFQEGVMFARLGLVIIDEQHRFGVEQRLLLQQKGQQQNLMPHQLLMTATPIPRTLAMTRFAHLDLSVIDELPPGRTPVTTAVINQEKRETVIARLQSAIAEGRQAYWVFTLIEESETLQCMAATETAKILQDQLPGVRVGLVHGRMKPVEKEATMAAFKQGELDLLVATTVIEVGVDVPNASLMVIENAERLGLSQLHQLRGRVGRGSTQSHCLLLYQAPLSATGSERLRIMRATTDGFLIAEKDLELRGGGEILGARQAGYQAFKLADLNRDKDLLPLIAKAANELVARSPQMARTVARRWLGEFEQFLQG</sequence>
<dbReference type="EC" id="5.6.2.4" evidence="13 15"/>
<protein>
    <recommendedName>
        <fullName evidence="2 15">ATP-dependent DNA helicase RecG</fullName>
        <ecNumber evidence="13 15">5.6.2.4</ecNumber>
    </recommendedName>
</protein>
<dbReference type="SUPFAM" id="SSF52540">
    <property type="entry name" value="P-loop containing nucleoside triphosphate hydrolases"/>
    <property type="match status" value="2"/>
</dbReference>
<dbReference type="Pfam" id="PF17191">
    <property type="entry name" value="RecG_wedge"/>
    <property type="match status" value="1"/>
</dbReference>
<dbReference type="STRING" id="448.Lery_1678"/>
<dbReference type="PANTHER" id="PTHR47964:SF1">
    <property type="entry name" value="ATP-DEPENDENT DNA HELICASE HOMOLOG RECG, CHLOROPLASTIC"/>
    <property type="match status" value="1"/>
</dbReference>
<dbReference type="Gene3D" id="3.40.50.300">
    <property type="entry name" value="P-loop containing nucleotide triphosphate hydrolases"/>
    <property type="match status" value="2"/>
</dbReference>
<evidence type="ECO:0000313" key="19">
    <source>
        <dbReference type="Proteomes" id="UP000054773"/>
    </source>
</evidence>
<keyword evidence="19" id="KW-1185">Reference proteome</keyword>
<dbReference type="SMART" id="SM00490">
    <property type="entry name" value="HELICc"/>
    <property type="match status" value="1"/>
</dbReference>